<evidence type="ECO:0000256" key="1">
    <source>
        <dbReference type="SAM" id="MobiDB-lite"/>
    </source>
</evidence>
<dbReference type="OrthoDB" id="2922745at2759"/>
<name>A0A2H3CM06_ARMGA</name>
<accession>A0A2H3CM06</accession>
<gene>
    <name evidence="2" type="ORF">ARMGADRAFT_1068221</name>
</gene>
<sequence>MQRRTHTSRPKSKLSQSVVSQDSKGRMNASLSGTDGNSRAANHLSGPMTAGNGENFNSSRHVAARTGGITTGSPVSVCPEPTRRYSVPYLGYQRNQGHDENQRPVVTGPQRTLVVSGTHHSNGNSLLQQSCTVSHPTISKPAMYTGTLSQHGRPMQVDPPHQQTPARPSNGPQRRPFVPLDNIPEETLPNGGGFPSFCLLPDTGLQGMETSMTPISASPHGWTQNNTGPVPDEVDENVERIMRALQYHTNELPGDNHRDSRLFQLLSVAIPYQAVVMPRPTSLDNILTDKVTTQIPPAATEIMDQGDDKMDELGRTLLNHLLSFACTASVFTKIVLQVLRQAETRYGPHAEMQLRTSIASILMTALRQYFVGEGLIISDRLSITLAEAVGEFFVAGLLDGQDFFLALDTLLAPSAHNRIAAMGAVFGCCNDVLFPPAHVELFQAFCAKLTQHVNGVYVHGEGTTNGQAIIIGIVGRLRSGFAWSAFRQSLGSD</sequence>
<feature type="compositionally biased region" description="Basic residues" evidence="1">
    <location>
        <begin position="1"/>
        <end position="12"/>
    </location>
</feature>
<dbReference type="AlphaFoldDB" id="A0A2H3CM06"/>
<dbReference type="EMBL" id="KZ293718">
    <property type="protein sequence ID" value="PBK82394.1"/>
    <property type="molecule type" value="Genomic_DNA"/>
</dbReference>
<feature type="region of interest" description="Disordered" evidence="1">
    <location>
        <begin position="1"/>
        <end position="58"/>
    </location>
</feature>
<feature type="compositionally biased region" description="Polar residues" evidence="1">
    <location>
        <begin position="29"/>
        <end position="40"/>
    </location>
</feature>
<dbReference type="Proteomes" id="UP000217790">
    <property type="component" value="Unassembled WGS sequence"/>
</dbReference>
<dbReference type="InParanoid" id="A0A2H3CM06"/>
<protein>
    <submittedName>
        <fullName evidence="2">Uncharacterized protein</fullName>
    </submittedName>
</protein>
<evidence type="ECO:0000313" key="2">
    <source>
        <dbReference type="EMBL" id="PBK82394.1"/>
    </source>
</evidence>
<proteinExistence type="predicted"/>
<dbReference type="OMA" id="TRYGPHA"/>
<feature type="compositionally biased region" description="Polar residues" evidence="1">
    <location>
        <begin position="13"/>
        <end position="22"/>
    </location>
</feature>
<organism evidence="2 3">
    <name type="scientific">Armillaria gallica</name>
    <name type="common">Bulbous honey fungus</name>
    <name type="synonym">Armillaria bulbosa</name>
    <dbReference type="NCBI Taxonomy" id="47427"/>
    <lineage>
        <taxon>Eukaryota</taxon>
        <taxon>Fungi</taxon>
        <taxon>Dikarya</taxon>
        <taxon>Basidiomycota</taxon>
        <taxon>Agaricomycotina</taxon>
        <taxon>Agaricomycetes</taxon>
        <taxon>Agaricomycetidae</taxon>
        <taxon>Agaricales</taxon>
        <taxon>Marasmiineae</taxon>
        <taxon>Physalacriaceae</taxon>
        <taxon>Armillaria</taxon>
    </lineage>
</organism>
<feature type="compositionally biased region" description="Polar residues" evidence="1">
    <location>
        <begin position="161"/>
        <end position="172"/>
    </location>
</feature>
<feature type="region of interest" description="Disordered" evidence="1">
    <location>
        <begin position="148"/>
        <end position="194"/>
    </location>
</feature>
<keyword evidence="3" id="KW-1185">Reference proteome</keyword>
<evidence type="ECO:0000313" key="3">
    <source>
        <dbReference type="Proteomes" id="UP000217790"/>
    </source>
</evidence>
<reference evidence="3" key="1">
    <citation type="journal article" date="2017" name="Nat. Ecol. Evol.">
        <title>Genome expansion and lineage-specific genetic innovations in the forest pathogenic fungi Armillaria.</title>
        <authorList>
            <person name="Sipos G."/>
            <person name="Prasanna A.N."/>
            <person name="Walter M.C."/>
            <person name="O'Connor E."/>
            <person name="Balint B."/>
            <person name="Krizsan K."/>
            <person name="Kiss B."/>
            <person name="Hess J."/>
            <person name="Varga T."/>
            <person name="Slot J."/>
            <person name="Riley R."/>
            <person name="Boka B."/>
            <person name="Rigling D."/>
            <person name="Barry K."/>
            <person name="Lee J."/>
            <person name="Mihaltcheva S."/>
            <person name="LaButti K."/>
            <person name="Lipzen A."/>
            <person name="Waldron R."/>
            <person name="Moloney N.M."/>
            <person name="Sperisen C."/>
            <person name="Kredics L."/>
            <person name="Vagvoelgyi C."/>
            <person name="Patrignani A."/>
            <person name="Fitzpatrick D."/>
            <person name="Nagy I."/>
            <person name="Doyle S."/>
            <person name="Anderson J.B."/>
            <person name="Grigoriev I.V."/>
            <person name="Gueldener U."/>
            <person name="Muensterkoetter M."/>
            <person name="Nagy L.G."/>
        </authorList>
    </citation>
    <scope>NUCLEOTIDE SEQUENCE [LARGE SCALE GENOMIC DNA]</scope>
    <source>
        <strain evidence="3">Ar21-2</strain>
    </source>
</reference>